<organism evidence="3 4">
    <name type="scientific">Mycena citricolor</name>
    <dbReference type="NCBI Taxonomy" id="2018698"/>
    <lineage>
        <taxon>Eukaryota</taxon>
        <taxon>Fungi</taxon>
        <taxon>Dikarya</taxon>
        <taxon>Basidiomycota</taxon>
        <taxon>Agaricomycotina</taxon>
        <taxon>Agaricomycetes</taxon>
        <taxon>Agaricomycetidae</taxon>
        <taxon>Agaricales</taxon>
        <taxon>Marasmiineae</taxon>
        <taxon>Mycenaceae</taxon>
        <taxon>Mycena</taxon>
    </lineage>
</organism>
<keyword evidence="4" id="KW-1185">Reference proteome</keyword>
<sequence>MVSAPESVLQHAALHAQLLSTIASLDYVTPALAEQNRHIDGLEQKLRDTKFRVTRLEMVTKKERKEHESLRDSTTRRFAARMTGRKDKFEAKASKEEREYVEALENEMREKKIQETVETLLAEAHVVREDLQQKLQQHQRAQQDLNALYSKIFDGPTQAYPEDDRLEYVVKSTQDRYNEIQGRLNTESQAARFLLNADKSLDQCLAFIESALGYSTWDMWGGGTMSDMMERDALSSAQQSSMRAEMFVQQAQMASRIVGPIGQISIAHGSILSDVIFDNIFSDMAFHGKIKESKQNVEAVQSNLQKELLASAQRIADITRELSVEADALTAARKALDDYRRSIFDHAGVDSIPQNDYPSSRVEMPRGPQDPPPSHVVSGFQGAYAPPLGPPPPQYVESVSPVSGLLQSRKRSMFHPSVCNNLDLGIRQSLCSCSRCRADIRCRDRPGAKGIDFVVVFYLAGHECMLSGLV</sequence>
<accession>A0AAD2K036</accession>
<feature type="coiled-coil region" evidence="1">
    <location>
        <begin position="79"/>
        <end position="151"/>
    </location>
</feature>
<proteinExistence type="predicted"/>
<evidence type="ECO:0000256" key="1">
    <source>
        <dbReference type="SAM" id="Coils"/>
    </source>
</evidence>
<protein>
    <submittedName>
        <fullName evidence="3">Uncharacterized protein</fullName>
    </submittedName>
</protein>
<dbReference type="PANTHER" id="PTHR21974:SF2">
    <property type="entry name" value="RE15880P"/>
    <property type="match status" value="1"/>
</dbReference>
<dbReference type="AlphaFoldDB" id="A0AAD2K036"/>
<keyword evidence="1" id="KW-0175">Coiled coil</keyword>
<dbReference type="PANTHER" id="PTHR21974">
    <property type="entry name" value="RE15880P"/>
    <property type="match status" value="1"/>
</dbReference>
<gene>
    <name evidence="3" type="ORF">MYCIT1_LOCUS16618</name>
</gene>
<feature type="region of interest" description="Disordered" evidence="2">
    <location>
        <begin position="350"/>
        <end position="374"/>
    </location>
</feature>
<dbReference type="EMBL" id="CAVNYO010000172">
    <property type="protein sequence ID" value="CAK5271527.1"/>
    <property type="molecule type" value="Genomic_DNA"/>
</dbReference>
<evidence type="ECO:0000313" key="4">
    <source>
        <dbReference type="Proteomes" id="UP001295794"/>
    </source>
</evidence>
<comment type="caution">
    <text evidence="3">The sequence shown here is derived from an EMBL/GenBank/DDBJ whole genome shotgun (WGS) entry which is preliminary data.</text>
</comment>
<name>A0AAD2K036_9AGAR</name>
<evidence type="ECO:0000256" key="2">
    <source>
        <dbReference type="SAM" id="MobiDB-lite"/>
    </source>
</evidence>
<dbReference type="Proteomes" id="UP001295794">
    <property type="component" value="Unassembled WGS sequence"/>
</dbReference>
<reference evidence="3" key="1">
    <citation type="submission" date="2023-11" db="EMBL/GenBank/DDBJ databases">
        <authorList>
            <person name="De Vega J J."/>
            <person name="De Vega J J."/>
        </authorList>
    </citation>
    <scope>NUCLEOTIDE SEQUENCE</scope>
</reference>
<evidence type="ECO:0000313" key="3">
    <source>
        <dbReference type="EMBL" id="CAK5271527.1"/>
    </source>
</evidence>